<dbReference type="EMBL" id="CAKOGP040001858">
    <property type="protein sequence ID" value="CAJ1954092.1"/>
    <property type="molecule type" value="Genomic_DNA"/>
</dbReference>
<reference evidence="2" key="1">
    <citation type="submission" date="2023-08" db="EMBL/GenBank/DDBJ databases">
        <authorList>
            <person name="Audoor S."/>
            <person name="Bilcke G."/>
        </authorList>
    </citation>
    <scope>NUCLEOTIDE SEQUENCE</scope>
</reference>
<comment type="caution">
    <text evidence="2">The sequence shown here is derived from an EMBL/GenBank/DDBJ whole genome shotgun (WGS) entry which is preliminary data.</text>
</comment>
<keyword evidence="1" id="KW-0472">Membrane</keyword>
<dbReference type="AlphaFoldDB" id="A0AAD2FVI3"/>
<name>A0AAD2FVI3_9STRA</name>
<keyword evidence="1" id="KW-1133">Transmembrane helix</keyword>
<proteinExistence type="predicted"/>
<keyword evidence="1" id="KW-0812">Transmembrane</keyword>
<sequence length="303" mass="34807">MPPIVRNSKPEIILINHQYKKSRNQQKGLVERTTTMDNSRLPYDDTLFLWFSCWSGPPQSTSSEVFEEGVDEEGVFEWLTEHVFCDDGSSFFNSESIHLMDPLLFENVCHNFPLGREIDFWSDSIIWNMPEAEVDSATLRGVGYDSFNYTIWNVSFPTYRLGDMDTQRNLQRSLELKLQNNYIAQDSLDGCRVAVVGKEAEFWLSNRISQEEKDVVLSVGIIFLVVQTLALIVVPFVGRKLALRESRRKELGLAATSSEEEVFSSERHSIDEMIRTSKGYIDFDVSQSKDIEQNVGDVERSHH</sequence>
<gene>
    <name evidence="2" type="ORF">CYCCA115_LOCUS14687</name>
</gene>
<protein>
    <submittedName>
        <fullName evidence="2">Uncharacterized protein</fullName>
    </submittedName>
</protein>
<evidence type="ECO:0000313" key="2">
    <source>
        <dbReference type="EMBL" id="CAJ1954092.1"/>
    </source>
</evidence>
<dbReference type="Proteomes" id="UP001295423">
    <property type="component" value="Unassembled WGS sequence"/>
</dbReference>
<feature type="transmembrane region" description="Helical" evidence="1">
    <location>
        <begin position="215"/>
        <end position="238"/>
    </location>
</feature>
<evidence type="ECO:0000256" key="1">
    <source>
        <dbReference type="SAM" id="Phobius"/>
    </source>
</evidence>
<organism evidence="2 3">
    <name type="scientific">Cylindrotheca closterium</name>
    <dbReference type="NCBI Taxonomy" id="2856"/>
    <lineage>
        <taxon>Eukaryota</taxon>
        <taxon>Sar</taxon>
        <taxon>Stramenopiles</taxon>
        <taxon>Ochrophyta</taxon>
        <taxon>Bacillariophyta</taxon>
        <taxon>Bacillariophyceae</taxon>
        <taxon>Bacillariophycidae</taxon>
        <taxon>Bacillariales</taxon>
        <taxon>Bacillariaceae</taxon>
        <taxon>Cylindrotheca</taxon>
    </lineage>
</organism>
<evidence type="ECO:0000313" key="3">
    <source>
        <dbReference type="Proteomes" id="UP001295423"/>
    </source>
</evidence>
<accession>A0AAD2FVI3</accession>
<keyword evidence="3" id="KW-1185">Reference proteome</keyword>